<protein>
    <submittedName>
        <fullName evidence="3">Uncharacterized protein (DUF305 family)</fullName>
    </submittedName>
</protein>
<feature type="signal peptide" evidence="1">
    <location>
        <begin position="1"/>
        <end position="24"/>
    </location>
</feature>
<comment type="caution">
    <text evidence="3">The sequence shown here is derived from an EMBL/GenBank/DDBJ whole genome shotgun (WGS) entry which is preliminary data.</text>
</comment>
<proteinExistence type="predicted"/>
<dbReference type="Pfam" id="PF03713">
    <property type="entry name" value="DUF305"/>
    <property type="match status" value="1"/>
</dbReference>
<evidence type="ECO:0000259" key="2">
    <source>
        <dbReference type="Pfam" id="PF03713"/>
    </source>
</evidence>
<dbReference type="InterPro" id="IPR005183">
    <property type="entry name" value="DUF305_CopM-like"/>
</dbReference>
<evidence type="ECO:0000256" key="1">
    <source>
        <dbReference type="SAM" id="SignalP"/>
    </source>
</evidence>
<feature type="domain" description="DUF305" evidence="2">
    <location>
        <begin position="102"/>
        <end position="246"/>
    </location>
</feature>
<accession>A0A839TE50</accession>
<keyword evidence="4" id="KW-1185">Reference proteome</keyword>
<sequence length="252" mass="27300">MKITHHSRFAILTASIGAALLISACQPTNDKTTPATEEAAVVNDTDNVNDAAAATGPHASHDMSAGAMADAEHMTPMHQAYSDSMLKMHDEMMVGMEYNDPDAAFAKGMLGHHIGAVDMADIQLKYGTDKEMRQLAQEIIDAQQAEIEQMQTWLASHPDAPEATSDTKAMQQAYADGMDAMHDEMMVGIADPNADMAFARGMLPHHVGAVDMAKVQLKYGKDAEMRQLAQAVIDAQQSEIEQMQNWIAKQGS</sequence>
<reference evidence="3 4" key="1">
    <citation type="submission" date="2020-08" db="EMBL/GenBank/DDBJ databases">
        <title>Genomic Encyclopedia of Type Strains, Phase III (KMG-III): the genomes of soil and plant-associated and newly described type strains.</title>
        <authorList>
            <person name="Whitman W."/>
        </authorList>
    </citation>
    <scope>NUCLEOTIDE SEQUENCE [LARGE SCALE GENOMIC DNA]</scope>
    <source>
        <strain evidence="3 4">CECT 5885</strain>
    </source>
</reference>
<feature type="chain" id="PRO_5032406761" evidence="1">
    <location>
        <begin position="25"/>
        <end position="252"/>
    </location>
</feature>
<dbReference type="PANTHER" id="PTHR36933">
    <property type="entry name" value="SLL0788 PROTEIN"/>
    <property type="match status" value="1"/>
</dbReference>
<dbReference type="Proteomes" id="UP000588111">
    <property type="component" value="Unassembled WGS sequence"/>
</dbReference>
<evidence type="ECO:0000313" key="4">
    <source>
        <dbReference type="Proteomes" id="UP000588111"/>
    </source>
</evidence>
<dbReference type="PANTHER" id="PTHR36933:SF1">
    <property type="entry name" value="SLL0788 PROTEIN"/>
    <property type="match status" value="1"/>
</dbReference>
<dbReference type="EMBL" id="JACHXL010000001">
    <property type="protein sequence ID" value="MBB3106315.1"/>
    <property type="molecule type" value="Genomic_DNA"/>
</dbReference>
<name>A0A839TE50_9GAMM</name>
<dbReference type="RefSeq" id="WP_183618867.1">
    <property type="nucleotide sequence ID" value="NZ_CAJHAH010000002.1"/>
</dbReference>
<dbReference type="PROSITE" id="PS51257">
    <property type="entry name" value="PROKAR_LIPOPROTEIN"/>
    <property type="match status" value="1"/>
</dbReference>
<keyword evidence="1" id="KW-0732">Signal</keyword>
<evidence type="ECO:0000313" key="3">
    <source>
        <dbReference type="EMBL" id="MBB3106315.1"/>
    </source>
</evidence>
<dbReference type="InterPro" id="IPR012347">
    <property type="entry name" value="Ferritin-like"/>
</dbReference>
<dbReference type="Gene3D" id="1.20.1260.10">
    <property type="match status" value="1"/>
</dbReference>
<dbReference type="AlphaFoldDB" id="A0A839TE50"/>
<organism evidence="3 4">
    <name type="scientific">Psychrobacter luti</name>
    <dbReference type="NCBI Taxonomy" id="198481"/>
    <lineage>
        <taxon>Bacteria</taxon>
        <taxon>Pseudomonadati</taxon>
        <taxon>Pseudomonadota</taxon>
        <taxon>Gammaproteobacteria</taxon>
        <taxon>Moraxellales</taxon>
        <taxon>Moraxellaceae</taxon>
        <taxon>Psychrobacter</taxon>
    </lineage>
</organism>
<gene>
    <name evidence="3" type="ORF">FHS24_000806</name>
</gene>